<dbReference type="SMART" id="SM00834">
    <property type="entry name" value="CxxC_CXXC_SSSS"/>
    <property type="match status" value="1"/>
</dbReference>
<dbReference type="Proteomes" id="UP001597068">
    <property type="component" value="Unassembled WGS sequence"/>
</dbReference>
<comment type="caution">
    <text evidence="3">The sequence shown here is derived from an EMBL/GenBank/DDBJ whole genome shotgun (WGS) entry which is preliminary data.</text>
</comment>
<accession>A0ABW3G8U4</accession>
<proteinExistence type="predicted"/>
<dbReference type="RefSeq" id="WP_301283158.1">
    <property type="nucleotide sequence ID" value="NZ_BAAAMO010000002.1"/>
</dbReference>
<dbReference type="Pfam" id="PF09723">
    <property type="entry name" value="Zn_ribbon_8"/>
    <property type="match status" value="1"/>
</dbReference>
<gene>
    <name evidence="3" type="ORF">ACFQ04_09850</name>
</gene>
<dbReference type="NCBIfam" id="TIGR02605">
    <property type="entry name" value="CxxC_CxxC_SSSS"/>
    <property type="match status" value="1"/>
</dbReference>
<dbReference type="InterPro" id="IPR013429">
    <property type="entry name" value="Regulatory_FmdB_Zinc_ribbon"/>
</dbReference>
<keyword evidence="4" id="KW-1185">Reference proteome</keyword>
<protein>
    <submittedName>
        <fullName evidence="3">Zinc ribbon domain-containing protein</fullName>
    </submittedName>
</protein>
<evidence type="ECO:0000313" key="4">
    <source>
        <dbReference type="Proteomes" id="UP001597068"/>
    </source>
</evidence>
<name>A0ABW3G8U4_9NOCA</name>
<sequence>MPLYVFRCPTCPDVERSFSMTRVPDAVDCDTCGADARRVVTAVGVRADTTATALIDATRATAERPAVVGGVPGRSSAPRRVSTDPRHRRLPRP</sequence>
<feature type="domain" description="Putative regulatory protein FmdB zinc ribbon" evidence="2">
    <location>
        <begin position="1"/>
        <end position="41"/>
    </location>
</feature>
<dbReference type="EMBL" id="JBHTIL010000001">
    <property type="protein sequence ID" value="MFD0926040.1"/>
    <property type="molecule type" value="Genomic_DNA"/>
</dbReference>
<evidence type="ECO:0000259" key="2">
    <source>
        <dbReference type="SMART" id="SM00834"/>
    </source>
</evidence>
<evidence type="ECO:0000256" key="1">
    <source>
        <dbReference type="SAM" id="MobiDB-lite"/>
    </source>
</evidence>
<reference evidence="4" key="1">
    <citation type="journal article" date="2019" name="Int. J. Syst. Evol. Microbiol.">
        <title>The Global Catalogue of Microorganisms (GCM) 10K type strain sequencing project: providing services to taxonomists for standard genome sequencing and annotation.</title>
        <authorList>
            <consortium name="The Broad Institute Genomics Platform"/>
            <consortium name="The Broad Institute Genome Sequencing Center for Infectious Disease"/>
            <person name="Wu L."/>
            <person name="Ma J."/>
        </authorList>
    </citation>
    <scope>NUCLEOTIDE SEQUENCE [LARGE SCALE GENOMIC DNA]</scope>
    <source>
        <strain evidence="4">CCUG 50873</strain>
    </source>
</reference>
<organism evidence="3 4">
    <name type="scientific">Williamsia deligens</name>
    <dbReference type="NCBI Taxonomy" id="321325"/>
    <lineage>
        <taxon>Bacteria</taxon>
        <taxon>Bacillati</taxon>
        <taxon>Actinomycetota</taxon>
        <taxon>Actinomycetes</taxon>
        <taxon>Mycobacteriales</taxon>
        <taxon>Nocardiaceae</taxon>
        <taxon>Williamsia</taxon>
    </lineage>
</organism>
<feature type="region of interest" description="Disordered" evidence="1">
    <location>
        <begin position="66"/>
        <end position="93"/>
    </location>
</feature>
<evidence type="ECO:0000313" key="3">
    <source>
        <dbReference type="EMBL" id="MFD0926040.1"/>
    </source>
</evidence>